<evidence type="ECO:0000256" key="4">
    <source>
        <dbReference type="ARBA" id="ARBA00022679"/>
    </source>
</evidence>
<dbReference type="GO" id="GO:0016020">
    <property type="term" value="C:membrane"/>
    <property type="evidence" value="ECO:0007669"/>
    <property type="project" value="InterPro"/>
</dbReference>
<proteinExistence type="predicted"/>
<dbReference type="GO" id="GO:0000155">
    <property type="term" value="F:phosphorelay sensor kinase activity"/>
    <property type="evidence" value="ECO:0007669"/>
    <property type="project" value="InterPro"/>
</dbReference>
<keyword evidence="3" id="KW-0597">Phosphoprotein</keyword>
<dbReference type="Gene3D" id="1.25.40.10">
    <property type="entry name" value="Tetratricopeptide repeat domain"/>
    <property type="match status" value="2"/>
</dbReference>
<dbReference type="InterPro" id="IPR011712">
    <property type="entry name" value="Sig_transdc_His_kin_sub3_dim/P"/>
</dbReference>
<keyword evidence="9" id="KW-0802">TPR repeat</keyword>
<feature type="repeat" description="TPR" evidence="9">
    <location>
        <begin position="81"/>
        <end position="114"/>
    </location>
</feature>
<dbReference type="PANTHER" id="PTHR24421">
    <property type="entry name" value="NITRATE/NITRITE SENSOR PROTEIN NARX-RELATED"/>
    <property type="match status" value="1"/>
</dbReference>
<evidence type="ECO:0000256" key="1">
    <source>
        <dbReference type="ARBA" id="ARBA00000085"/>
    </source>
</evidence>
<protein>
    <recommendedName>
        <fullName evidence="2">histidine kinase</fullName>
        <ecNumber evidence="2">2.7.13.3</ecNumber>
    </recommendedName>
</protein>
<sequence>MLMVVVRTTAKSETGLSRDSLARAIEYLETQPQTLARDTTLMYYYNDLCEKSIFGNDPLADERLERFNRAWKKSSWPIGEALYLRAVGKKYDKLGQYEKAVESYHGALKIMKEHNSAPEHVVYTKILLGFVMLNNGNEEECLRLFKEAEPFALQLENTSHAIWIIDFYGDNTLFHAKGKEDYEKALAYYKRVEELLPNSLIKNQIPNNLQGQAAVYELLNNKAKAEEYRARALLEAKLIPNYFVLFNIYTDYANAEIENGNYPKAIEYRKLAIAAADSQQYLEFVNRAYYELYHTYKQSGDIRNALSTLEYYQILEDSLKRQEVNEKYAELNKKYEFEKQQLAISDLQNKNLKYGLMALVVAILGGILLLFFQARTKKKIAELNDQLSQRNCEVEEALYEGKQLERRRVSDKLHDSIATKLSALKWRVEASEGKMENSIYTPLVAELEKLYEDVRSMAHELRPLEFLDKGLKAATEQLFASIAGQSNAVFEIEIDEKVGKINKSLQYHVYQFVMELCTNMQKHSRPSKVSFLMEIIDSHIFIRFKNDGLLNEKPLKEGQGLRNIRTKVNHYGGDVRIEKDKNFELEINIPLV</sequence>
<organism evidence="12 13">
    <name type="scientific">Jiulongibacter sediminis</name>
    <dbReference type="NCBI Taxonomy" id="1605367"/>
    <lineage>
        <taxon>Bacteria</taxon>
        <taxon>Pseudomonadati</taxon>
        <taxon>Bacteroidota</taxon>
        <taxon>Cytophagia</taxon>
        <taxon>Cytophagales</taxon>
        <taxon>Leadbetterellaceae</taxon>
        <taxon>Jiulongibacter</taxon>
    </lineage>
</organism>
<evidence type="ECO:0000313" key="13">
    <source>
        <dbReference type="Proteomes" id="UP000050454"/>
    </source>
</evidence>
<keyword evidence="5" id="KW-0547">Nucleotide-binding</keyword>
<gene>
    <name evidence="12" type="ORF">AFM12_14760</name>
</gene>
<dbReference type="Gene3D" id="1.20.5.1930">
    <property type="match status" value="1"/>
</dbReference>
<dbReference type="Gene3D" id="3.30.565.10">
    <property type="entry name" value="Histidine kinase-like ATPase, C-terminal domain"/>
    <property type="match status" value="1"/>
</dbReference>
<comment type="catalytic activity">
    <reaction evidence="1">
        <text>ATP + protein L-histidine = ADP + protein N-phospho-L-histidine.</text>
        <dbReference type="EC" id="2.7.13.3"/>
    </reaction>
</comment>
<dbReference type="AlphaFoldDB" id="A0A0P7BQC1"/>
<evidence type="ECO:0000256" key="6">
    <source>
        <dbReference type="ARBA" id="ARBA00022777"/>
    </source>
</evidence>
<dbReference type="GO" id="GO:0005524">
    <property type="term" value="F:ATP binding"/>
    <property type="evidence" value="ECO:0007669"/>
    <property type="project" value="UniProtKB-KW"/>
</dbReference>
<reference evidence="12 13" key="1">
    <citation type="submission" date="2015-07" db="EMBL/GenBank/DDBJ databases">
        <title>The draft genome sequence of Leadbetterella sp. JN14-9.</title>
        <authorList>
            <person name="Liu Y."/>
            <person name="Du J."/>
            <person name="Shao Z."/>
        </authorList>
    </citation>
    <scope>NUCLEOTIDE SEQUENCE [LARGE SCALE GENOMIC DNA]</scope>
    <source>
        <strain evidence="12 13">JN14-9</strain>
    </source>
</reference>
<dbReference type="PANTHER" id="PTHR24421:SF10">
    <property type="entry name" value="NITRATE_NITRITE SENSOR PROTEIN NARQ"/>
    <property type="match status" value="1"/>
</dbReference>
<keyword evidence="10" id="KW-0472">Membrane</keyword>
<dbReference type="InterPro" id="IPR019734">
    <property type="entry name" value="TPR_rpt"/>
</dbReference>
<dbReference type="STRING" id="1605367.AFM12_14760"/>
<name>A0A0P7BQC1_9BACT</name>
<keyword evidence="10" id="KW-0812">Transmembrane</keyword>
<dbReference type="Pfam" id="PF07730">
    <property type="entry name" value="HisKA_3"/>
    <property type="match status" value="1"/>
</dbReference>
<accession>A0A0P7BQC1</accession>
<evidence type="ECO:0000259" key="11">
    <source>
        <dbReference type="Pfam" id="PF07730"/>
    </source>
</evidence>
<evidence type="ECO:0000256" key="7">
    <source>
        <dbReference type="ARBA" id="ARBA00022840"/>
    </source>
</evidence>
<keyword evidence="6" id="KW-0418">Kinase</keyword>
<dbReference type="SUPFAM" id="SSF48452">
    <property type="entry name" value="TPR-like"/>
    <property type="match status" value="1"/>
</dbReference>
<keyword evidence="8" id="KW-0902">Two-component regulatory system</keyword>
<evidence type="ECO:0000256" key="8">
    <source>
        <dbReference type="ARBA" id="ARBA00023012"/>
    </source>
</evidence>
<dbReference type="InterPro" id="IPR011990">
    <property type="entry name" value="TPR-like_helical_dom_sf"/>
</dbReference>
<comment type="caution">
    <text evidence="12">The sequence shown here is derived from an EMBL/GenBank/DDBJ whole genome shotgun (WGS) entry which is preliminary data.</text>
</comment>
<evidence type="ECO:0000313" key="12">
    <source>
        <dbReference type="EMBL" id="KPM47411.1"/>
    </source>
</evidence>
<evidence type="ECO:0000256" key="5">
    <source>
        <dbReference type="ARBA" id="ARBA00022741"/>
    </source>
</evidence>
<dbReference type="InterPro" id="IPR036890">
    <property type="entry name" value="HATPase_C_sf"/>
</dbReference>
<keyword evidence="10" id="KW-1133">Transmembrane helix</keyword>
<dbReference type="Proteomes" id="UP000050454">
    <property type="component" value="Unassembled WGS sequence"/>
</dbReference>
<dbReference type="SUPFAM" id="SSF55874">
    <property type="entry name" value="ATPase domain of HSP90 chaperone/DNA topoisomerase II/histidine kinase"/>
    <property type="match status" value="1"/>
</dbReference>
<evidence type="ECO:0000256" key="10">
    <source>
        <dbReference type="SAM" id="Phobius"/>
    </source>
</evidence>
<evidence type="ECO:0000256" key="3">
    <source>
        <dbReference type="ARBA" id="ARBA00022553"/>
    </source>
</evidence>
<dbReference type="InterPro" id="IPR050482">
    <property type="entry name" value="Sensor_HK_TwoCompSys"/>
</dbReference>
<keyword evidence="4" id="KW-0808">Transferase</keyword>
<keyword evidence="7" id="KW-0067">ATP-binding</keyword>
<dbReference type="PROSITE" id="PS50005">
    <property type="entry name" value="TPR"/>
    <property type="match status" value="1"/>
</dbReference>
<feature type="domain" description="Signal transduction histidine kinase subgroup 3 dimerisation and phosphoacceptor" evidence="11">
    <location>
        <begin position="405"/>
        <end position="463"/>
    </location>
</feature>
<keyword evidence="13" id="KW-1185">Reference proteome</keyword>
<feature type="transmembrane region" description="Helical" evidence="10">
    <location>
        <begin position="354"/>
        <end position="372"/>
    </location>
</feature>
<dbReference type="EMBL" id="LGTQ01000011">
    <property type="protein sequence ID" value="KPM47411.1"/>
    <property type="molecule type" value="Genomic_DNA"/>
</dbReference>
<dbReference type="GO" id="GO:0046983">
    <property type="term" value="F:protein dimerization activity"/>
    <property type="evidence" value="ECO:0007669"/>
    <property type="project" value="InterPro"/>
</dbReference>
<evidence type="ECO:0000256" key="2">
    <source>
        <dbReference type="ARBA" id="ARBA00012438"/>
    </source>
</evidence>
<evidence type="ECO:0000256" key="9">
    <source>
        <dbReference type="PROSITE-ProRule" id="PRU00339"/>
    </source>
</evidence>
<dbReference type="EC" id="2.7.13.3" evidence="2"/>